<name>A0A5R8QCW3_9FIRM</name>
<dbReference type="GO" id="GO:0003677">
    <property type="term" value="F:DNA binding"/>
    <property type="evidence" value="ECO:0007669"/>
    <property type="project" value="UniProtKB-KW"/>
</dbReference>
<dbReference type="PROSITE" id="PS50943">
    <property type="entry name" value="HTH_CROC1"/>
    <property type="match status" value="1"/>
</dbReference>
<dbReference type="InterPro" id="IPR001387">
    <property type="entry name" value="Cro/C1-type_HTH"/>
</dbReference>
<dbReference type="RefSeq" id="WP_138190899.1">
    <property type="nucleotide sequence ID" value="NZ_VBWP01000004.1"/>
</dbReference>
<feature type="domain" description="HTH cro/C1-type" evidence="2">
    <location>
        <begin position="5"/>
        <end position="59"/>
    </location>
</feature>
<dbReference type="InterPro" id="IPR010982">
    <property type="entry name" value="Lambda_DNA-bd_dom_sf"/>
</dbReference>
<dbReference type="Pfam" id="PF12844">
    <property type="entry name" value="HTH_19"/>
    <property type="match status" value="1"/>
</dbReference>
<dbReference type="PANTHER" id="PTHR46797:SF1">
    <property type="entry name" value="METHYLPHOSPHONATE SYNTHASE"/>
    <property type="match status" value="1"/>
</dbReference>
<organism evidence="3 4">
    <name type="scientific">Culicoidibacter larvae</name>
    <dbReference type="NCBI Taxonomy" id="2579976"/>
    <lineage>
        <taxon>Bacteria</taxon>
        <taxon>Bacillati</taxon>
        <taxon>Bacillota</taxon>
        <taxon>Culicoidibacteria</taxon>
        <taxon>Culicoidibacterales</taxon>
        <taxon>Culicoidibacteraceae</taxon>
        <taxon>Culicoidibacter</taxon>
    </lineage>
</organism>
<dbReference type="GO" id="GO:0003700">
    <property type="term" value="F:DNA-binding transcription factor activity"/>
    <property type="evidence" value="ECO:0007669"/>
    <property type="project" value="TreeGrafter"/>
</dbReference>
<accession>A0A5R8QCW3</accession>
<dbReference type="CDD" id="cd00093">
    <property type="entry name" value="HTH_XRE"/>
    <property type="match status" value="1"/>
</dbReference>
<sequence length="61" mass="7280">MYMNLIQLRKKRSLSCADMAEKLKISTSYYWQIENQKRTLSYEMANKIANLLMVSPEEIFN</sequence>
<dbReference type="InParanoid" id="A0A5R8QCW3"/>
<gene>
    <name evidence="3" type="ORF">FEZ08_05490</name>
</gene>
<dbReference type="InterPro" id="IPR050807">
    <property type="entry name" value="TransReg_Diox_bact_type"/>
</dbReference>
<dbReference type="Proteomes" id="UP000306912">
    <property type="component" value="Unassembled WGS sequence"/>
</dbReference>
<dbReference type="OrthoDB" id="9808239at2"/>
<proteinExistence type="predicted"/>
<evidence type="ECO:0000256" key="1">
    <source>
        <dbReference type="ARBA" id="ARBA00023125"/>
    </source>
</evidence>
<dbReference type="SUPFAM" id="SSF47413">
    <property type="entry name" value="lambda repressor-like DNA-binding domains"/>
    <property type="match status" value="1"/>
</dbReference>
<keyword evidence="1" id="KW-0238">DNA-binding</keyword>
<reference evidence="3 4" key="1">
    <citation type="submission" date="2019-05" db="EMBL/GenBank/DDBJ databases">
        <title>Culicoidintestinum kansasii gen. nov., sp. nov. from the gastrointestinal tract of the biting midge, Culicoides sonorensis.</title>
        <authorList>
            <person name="Neupane S."/>
            <person name="Ghosh A."/>
            <person name="Gunther S."/>
            <person name="Martin K."/>
            <person name="Zurek L."/>
        </authorList>
    </citation>
    <scope>NUCLEOTIDE SEQUENCE [LARGE SCALE GENOMIC DNA]</scope>
    <source>
        <strain evidence="3 4">CS-1</strain>
    </source>
</reference>
<dbReference type="SMART" id="SM00530">
    <property type="entry name" value="HTH_XRE"/>
    <property type="match status" value="1"/>
</dbReference>
<keyword evidence="4" id="KW-1185">Reference proteome</keyword>
<evidence type="ECO:0000259" key="2">
    <source>
        <dbReference type="PROSITE" id="PS50943"/>
    </source>
</evidence>
<dbReference type="Gene3D" id="1.10.260.40">
    <property type="entry name" value="lambda repressor-like DNA-binding domains"/>
    <property type="match status" value="1"/>
</dbReference>
<evidence type="ECO:0000313" key="3">
    <source>
        <dbReference type="EMBL" id="TLG74348.1"/>
    </source>
</evidence>
<evidence type="ECO:0000313" key="4">
    <source>
        <dbReference type="Proteomes" id="UP000306912"/>
    </source>
</evidence>
<dbReference type="PANTHER" id="PTHR46797">
    <property type="entry name" value="HTH-TYPE TRANSCRIPTIONAL REGULATOR"/>
    <property type="match status" value="1"/>
</dbReference>
<dbReference type="AlphaFoldDB" id="A0A5R8QCW3"/>
<protein>
    <submittedName>
        <fullName evidence="3">Helix-turn-helix transcriptional regulator</fullName>
    </submittedName>
</protein>
<dbReference type="GO" id="GO:0005829">
    <property type="term" value="C:cytosol"/>
    <property type="evidence" value="ECO:0007669"/>
    <property type="project" value="TreeGrafter"/>
</dbReference>
<dbReference type="EMBL" id="VBWP01000004">
    <property type="protein sequence ID" value="TLG74348.1"/>
    <property type="molecule type" value="Genomic_DNA"/>
</dbReference>
<comment type="caution">
    <text evidence="3">The sequence shown here is derived from an EMBL/GenBank/DDBJ whole genome shotgun (WGS) entry which is preliminary data.</text>
</comment>